<sequence length="381" mass="40300">MRLCLLATLCCVSLCMCSVWSANFTSPYPEPGSFFGQTVAASGEWAIVQAQKEPRSSDDSTAVGAAFMYHQDSLGQWVYDSRLPVPDAETKHIGYNMAIDGEWCAVAGHNTKDLCSYVYLFHLENGVWTLMDTLPSPGPQDSQGQAVAMGGGVLVIGYPDSHEYEGEAVVYRLFHGQYYLEATLVGADYMFAADNGDSVAISADGSRIAMGSLNAGQVNVFDYDHLTAEWTLTQTVAATCWDGVSLSLSGDGSTLAVGCPTYSAVEDTAGQVEVFTEGQDGLTLSQSLDGGSVWYATFGYSLDMSSDGDTLVVGATLDDSVYVYTLAGGLYILADWETTTDDSMLGHTVALGGAGEDVALVGMANTSNARGKVGVLDLTLL</sequence>
<dbReference type="EMBL" id="BDIP01000655">
    <property type="protein sequence ID" value="GIQ82314.1"/>
    <property type="molecule type" value="Genomic_DNA"/>
</dbReference>
<feature type="signal peptide" evidence="1">
    <location>
        <begin position="1"/>
        <end position="21"/>
    </location>
</feature>
<protein>
    <submittedName>
        <fullName evidence="2">Uncharacterized protein</fullName>
    </submittedName>
</protein>
<organism evidence="2 3">
    <name type="scientific">Kipferlia bialata</name>
    <dbReference type="NCBI Taxonomy" id="797122"/>
    <lineage>
        <taxon>Eukaryota</taxon>
        <taxon>Metamonada</taxon>
        <taxon>Carpediemonas-like organisms</taxon>
        <taxon>Kipferlia</taxon>
    </lineage>
</organism>
<gene>
    <name evidence="2" type="ORF">KIPB_003427</name>
</gene>
<evidence type="ECO:0000256" key="1">
    <source>
        <dbReference type="SAM" id="SignalP"/>
    </source>
</evidence>
<dbReference type="InterPro" id="IPR015943">
    <property type="entry name" value="WD40/YVTN_repeat-like_dom_sf"/>
</dbReference>
<reference evidence="2 3" key="1">
    <citation type="journal article" date="2018" name="PLoS ONE">
        <title>The draft genome of Kipferlia bialata reveals reductive genome evolution in fornicate parasites.</title>
        <authorList>
            <person name="Tanifuji G."/>
            <person name="Takabayashi S."/>
            <person name="Kume K."/>
            <person name="Takagi M."/>
            <person name="Nakayama T."/>
            <person name="Kamikawa R."/>
            <person name="Inagaki Y."/>
            <person name="Hashimoto T."/>
        </authorList>
    </citation>
    <scope>NUCLEOTIDE SEQUENCE [LARGE SCALE GENOMIC DNA]</scope>
    <source>
        <strain evidence="2">NY0173</strain>
    </source>
</reference>
<dbReference type="PANTHER" id="PTHR36220:SF1">
    <property type="entry name" value="GAMMA TUBULIN COMPLEX COMPONENT C-TERMINAL DOMAIN-CONTAINING PROTEIN"/>
    <property type="match status" value="1"/>
</dbReference>
<keyword evidence="3" id="KW-1185">Reference proteome</keyword>
<dbReference type="AlphaFoldDB" id="A0A9K3CS58"/>
<feature type="chain" id="PRO_5039909048" evidence="1">
    <location>
        <begin position="22"/>
        <end position="381"/>
    </location>
</feature>
<name>A0A9K3CS58_9EUKA</name>
<dbReference type="SUPFAM" id="SSF101908">
    <property type="entry name" value="Putative isomerase YbhE"/>
    <property type="match status" value="1"/>
</dbReference>
<dbReference type="InterPro" id="IPR015915">
    <property type="entry name" value="Kelch-typ_b-propeller"/>
</dbReference>
<dbReference type="PANTHER" id="PTHR36220">
    <property type="entry name" value="UNNAMED PRODUCT"/>
    <property type="match status" value="1"/>
</dbReference>
<dbReference type="Gene3D" id="2.130.10.10">
    <property type="entry name" value="YVTN repeat-like/Quinoprotein amine dehydrogenase"/>
    <property type="match status" value="1"/>
</dbReference>
<evidence type="ECO:0000313" key="3">
    <source>
        <dbReference type="Proteomes" id="UP000265618"/>
    </source>
</evidence>
<evidence type="ECO:0000313" key="2">
    <source>
        <dbReference type="EMBL" id="GIQ82314.1"/>
    </source>
</evidence>
<dbReference type="Proteomes" id="UP000265618">
    <property type="component" value="Unassembled WGS sequence"/>
</dbReference>
<accession>A0A9K3CS58</accession>
<comment type="caution">
    <text evidence="2">The sequence shown here is derived from an EMBL/GenBank/DDBJ whole genome shotgun (WGS) entry which is preliminary data.</text>
</comment>
<keyword evidence="1" id="KW-0732">Signal</keyword>
<dbReference type="Gene3D" id="2.120.10.80">
    <property type="entry name" value="Kelch-type beta propeller"/>
    <property type="match status" value="1"/>
</dbReference>
<proteinExistence type="predicted"/>